<evidence type="ECO:0000259" key="6">
    <source>
        <dbReference type="PROSITE" id="PS00463"/>
    </source>
</evidence>
<feature type="region of interest" description="Disordered" evidence="5">
    <location>
        <begin position="72"/>
        <end position="105"/>
    </location>
</feature>
<dbReference type="CDD" id="cd12148">
    <property type="entry name" value="fungal_TF_MHR"/>
    <property type="match status" value="1"/>
</dbReference>
<organism evidence="7 8">
    <name type="scientific">Dekkera bruxellensis</name>
    <name type="common">Brettanomyces custersii</name>
    <dbReference type="NCBI Taxonomy" id="5007"/>
    <lineage>
        <taxon>Eukaryota</taxon>
        <taxon>Fungi</taxon>
        <taxon>Dikarya</taxon>
        <taxon>Ascomycota</taxon>
        <taxon>Saccharomycotina</taxon>
        <taxon>Pichiomycetes</taxon>
        <taxon>Pichiales</taxon>
        <taxon>Pichiaceae</taxon>
        <taxon>Brettanomyces</taxon>
    </lineage>
</organism>
<keyword evidence="4" id="KW-0539">Nucleus</keyword>
<keyword evidence="8" id="KW-1185">Reference proteome</keyword>
<dbReference type="SUPFAM" id="SSF57701">
    <property type="entry name" value="Zn2/Cys6 DNA-binding domain"/>
    <property type="match status" value="1"/>
</dbReference>
<evidence type="ECO:0000256" key="3">
    <source>
        <dbReference type="ARBA" id="ARBA00023163"/>
    </source>
</evidence>
<protein>
    <submittedName>
        <fullName evidence="7">DEBR0S6_11782g1_1</fullName>
    </submittedName>
</protein>
<evidence type="ECO:0000313" key="7">
    <source>
        <dbReference type="EMBL" id="VUG20268.1"/>
    </source>
</evidence>
<dbReference type="GO" id="GO:0008270">
    <property type="term" value="F:zinc ion binding"/>
    <property type="evidence" value="ECO:0007669"/>
    <property type="project" value="InterPro"/>
</dbReference>
<dbReference type="PANTHER" id="PTHR31668:SF10">
    <property type="entry name" value="ZN(II)2CYS6 TRANSCRIPTION FACTOR (EUROFUNG)"/>
    <property type="match status" value="1"/>
</dbReference>
<dbReference type="GO" id="GO:0001080">
    <property type="term" value="P:nitrogen catabolite activation of transcription from RNA polymerase II promoter"/>
    <property type="evidence" value="ECO:0007669"/>
    <property type="project" value="TreeGrafter"/>
</dbReference>
<gene>
    <name evidence="7" type="ORF">DEBR0S6_11782G</name>
</gene>
<evidence type="ECO:0000256" key="5">
    <source>
        <dbReference type="SAM" id="MobiDB-lite"/>
    </source>
</evidence>
<name>A0A7D9H4H8_DEKBR</name>
<dbReference type="InterPro" id="IPR001138">
    <property type="entry name" value="Zn2Cys6_DnaBD"/>
</dbReference>
<dbReference type="Proteomes" id="UP000478008">
    <property type="component" value="Unassembled WGS sequence"/>
</dbReference>
<keyword evidence="1" id="KW-0862">Zinc</keyword>
<keyword evidence="2" id="KW-0805">Transcription regulation</keyword>
<accession>A0A7D9H4H8</accession>
<evidence type="ECO:0000256" key="1">
    <source>
        <dbReference type="ARBA" id="ARBA00022833"/>
    </source>
</evidence>
<dbReference type="PROSITE" id="PS00463">
    <property type="entry name" value="ZN2_CY6_FUNGAL_1"/>
    <property type="match status" value="1"/>
</dbReference>
<sequence>MKASLMFKVLKLRSGKRQRPDITPHQSVRKRSCKACKKAKKKCVLDTDGVCTNCKKKGIACIRDVHNRSDLAGQDSHSMSSASPSSTNSVNAESHSNADLGDTVGSAFQENLGSHQRQQQTLADRSKIEHKVKDIQLLPPFGDTDWLDIFLDENATYFDLAGLSLQPNVDAAANNMGNSFESSPPVKSLEYHSYGGIHYGLLGEYDPILRHRFFRYNESNECYFPTKFFRLISESRMSPGVSSMPPFTNSALFAYKKASVAVRENYKFLTPGLDLDEYLSRADLLRPHIPNIVILYVKHILASLPIIDGSTINEFLADPPGKISQGETEFKHPLWLLLLYKIVYPFIAYDTTIPQYGLDILKNDPLAFIFDDSIFFSVAYYEIIRELSAPTLVTIKCMILFYHMYSFKKCGYITPFESSFLSMMTSLAFSFGLELDCRDWNIPKYEKNLRMRIWYVIQLLEKWNKVASSLPSSISVPISLSLDRTKDIFDDIDDILDDAEGFWLSIDLTRILGDFAKQVLSHSHDSKDVQQACDICNSELKKWDENYENAEFDEGFPYQSIRLAYFVLSMLVNRVKYQEQAWDRCSNDYYNKSIILFKQMVNFLQSLSHTKVRSFWYNFSRSQFMYFRDLMLICMFTADNKDQSLTVFSCVKNFKGWLESYARELAIILPALIRINITLASLGKQVKALRDEEASALYN</sequence>
<dbReference type="InterPro" id="IPR036864">
    <property type="entry name" value="Zn2-C6_fun-type_DNA-bd_sf"/>
</dbReference>
<dbReference type="PANTHER" id="PTHR31668">
    <property type="entry name" value="GLUCOSE TRANSPORT TRANSCRIPTION REGULATOR RGT1-RELATED-RELATED"/>
    <property type="match status" value="1"/>
</dbReference>
<dbReference type="GO" id="GO:0000981">
    <property type="term" value="F:DNA-binding transcription factor activity, RNA polymerase II-specific"/>
    <property type="evidence" value="ECO:0007669"/>
    <property type="project" value="InterPro"/>
</dbReference>
<evidence type="ECO:0000313" key="8">
    <source>
        <dbReference type="Proteomes" id="UP000478008"/>
    </source>
</evidence>
<reference evidence="7 8" key="1">
    <citation type="submission" date="2019-07" db="EMBL/GenBank/DDBJ databases">
        <authorList>
            <person name="Friedrich A."/>
            <person name="Schacherer J."/>
        </authorList>
    </citation>
    <scope>NUCLEOTIDE SEQUENCE [LARGE SCALE GENOMIC DNA]</scope>
</reference>
<dbReference type="EMBL" id="CABFWN010000006">
    <property type="protein sequence ID" value="VUG20268.1"/>
    <property type="molecule type" value="Genomic_DNA"/>
</dbReference>
<keyword evidence="3" id="KW-0804">Transcription</keyword>
<feature type="compositionally biased region" description="Low complexity" evidence="5">
    <location>
        <begin position="76"/>
        <end position="89"/>
    </location>
</feature>
<proteinExistence type="predicted"/>
<dbReference type="AlphaFoldDB" id="A0A7D9H4H8"/>
<evidence type="ECO:0000256" key="2">
    <source>
        <dbReference type="ARBA" id="ARBA00023015"/>
    </source>
</evidence>
<dbReference type="InterPro" id="IPR050797">
    <property type="entry name" value="Carb_Metab_Trans_Reg"/>
</dbReference>
<dbReference type="Gene3D" id="4.10.240.10">
    <property type="entry name" value="Zn(2)-C6 fungal-type DNA-binding domain"/>
    <property type="match status" value="1"/>
</dbReference>
<feature type="domain" description="Zn(2)-C6 fungal-type" evidence="6">
    <location>
        <begin position="32"/>
        <end position="61"/>
    </location>
</feature>
<dbReference type="GO" id="GO:0005634">
    <property type="term" value="C:nucleus"/>
    <property type="evidence" value="ECO:0007669"/>
    <property type="project" value="TreeGrafter"/>
</dbReference>
<evidence type="ECO:0000256" key="4">
    <source>
        <dbReference type="ARBA" id="ARBA00023242"/>
    </source>
</evidence>